<dbReference type="PANTHER" id="PTHR43214:SF38">
    <property type="entry name" value="NITRATE_NITRITE RESPONSE REGULATOR PROTEIN NARL"/>
    <property type="match status" value="1"/>
</dbReference>
<dbReference type="InterPro" id="IPR001789">
    <property type="entry name" value="Sig_transdc_resp-reg_receiver"/>
</dbReference>
<keyword evidence="1" id="KW-0238">DNA-binding</keyword>
<dbReference type="PRINTS" id="PR00038">
    <property type="entry name" value="HTHLUXR"/>
</dbReference>
<comment type="caution">
    <text evidence="2">Lacks conserved residue(s) required for the propagation of feature annotation.</text>
</comment>
<dbReference type="SMART" id="SM00421">
    <property type="entry name" value="HTH_LUXR"/>
    <property type="match status" value="1"/>
</dbReference>
<dbReference type="SUPFAM" id="SSF46894">
    <property type="entry name" value="C-terminal effector domain of the bipartite response regulators"/>
    <property type="match status" value="1"/>
</dbReference>
<evidence type="ECO:0000313" key="6">
    <source>
        <dbReference type="EMBL" id="SDQ82471.1"/>
    </source>
</evidence>
<dbReference type="InterPro" id="IPR001849">
    <property type="entry name" value="PH_domain"/>
</dbReference>
<name>A0ABY0TH34_9PROT</name>
<reference evidence="6 7" key="1">
    <citation type="submission" date="2016-10" db="EMBL/GenBank/DDBJ databases">
        <authorList>
            <person name="Varghese N."/>
            <person name="Submissions S."/>
        </authorList>
    </citation>
    <scope>NUCLEOTIDE SEQUENCE [LARGE SCALE GENOMIC DNA]</scope>
    <source>
        <strain evidence="6 7">Nl1</strain>
    </source>
</reference>
<evidence type="ECO:0000259" key="4">
    <source>
        <dbReference type="PROSITE" id="PS50043"/>
    </source>
</evidence>
<dbReference type="CDD" id="cd06170">
    <property type="entry name" value="LuxR_C_like"/>
    <property type="match status" value="1"/>
</dbReference>
<dbReference type="InterPro" id="IPR016032">
    <property type="entry name" value="Sig_transdc_resp-reg_C-effctor"/>
</dbReference>
<gene>
    <name evidence="6" type="ORF">SAMN05216402_2441</name>
</gene>
<keyword evidence="7" id="KW-1185">Reference proteome</keyword>
<evidence type="ECO:0000259" key="3">
    <source>
        <dbReference type="PROSITE" id="PS50003"/>
    </source>
</evidence>
<comment type="caution">
    <text evidence="6">The sequence shown here is derived from an EMBL/GenBank/DDBJ whole genome shotgun (WGS) entry which is preliminary data.</text>
</comment>
<dbReference type="PANTHER" id="PTHR43214">
    <property type="entry name" value="TWO-COMPONENT RESPONSE REGULATOR"/>
    <property type="match status" value="1"/>
</dbReference>
<dbReference type="Pfam" id="PF00196">
    <property type="entry name" value="GerE"/>
    <property type="match status" value="1"/>
</dbReference>
<dbReference type="Proteomes" id="UP000183471">
    <property type="component" value="Unassembled WGS sequence"/>
</dbReference>
<sequence>MILLASSSEEKLSQWEQAVSSCAPVFCSTNMDSVKQELVRIKPKILLLEYELPQLNGPDGISGLMKLNPEVRIIILTSLISDEIEWNLFKTGIRGCCRSDIETEQLKTIVESVQRGELWLRRALSWHLLNELVAITREKNKMKQAISDLLANLTRREYEIAALVGNGDSNKQIARRLDITESTVKAHLSEVFRKLEIADRLKLALMVKGSIPHHVSSGVAH</sequence>
<dbReference type="InterPro" id="IPR039420">
    <property type="entry name" value="WalR-like"/>
</dbReference>
<evidence type="ECO:0000256" key="2">
    <source>
        <dbReference type="PROSITE-ProRule" id="PRU00169"/>
    </source>
</evidence>
<proteinExistence type="predicted"/>
<dbReference type="Gene3D" id="3.40.50.2300">
    <property type="match status" value="1"/>
</dbReference>
<feature type="domain" description="Response regulatory" evidence="5">
    <location>
        <begin position="1"/>
        <end position="114"/>
    </location>
</feature>
<feature type="domain" description="HTH luxR-type" evidence="4">
    <location>
        <begin position="146"/>
        <end position="211"/>
    </location>
</feature>
<organism evidence="6 7">
    <name type="scientific">Nitrosospira multiformis</name>
    <dbReference type="NCBI Taxonomy" id="1231"/>
    <lineage>
        <taxon>Bacteria</taxon>
        <taxon>Pseudomonadati</taxon>
        <taxon>Pseudomonadota</taxon>
        <taxon>Betaproteobacteria</taxon>
        <taxon>Nitrosomonadales</taxon>
        <taxon>Nitrosomonadaceae</taxon>
        <taxon>Nitrosospira</taxon>
    </lineage>
</organism>
<evidence type="ECO:0000313" key="7">
    <source>
        <dbReference type="Proteomes" id="UP000183471"/>
    </source>
</evidence>
<dbReference type="SUPFAM" id="SSF52172">
    <property type="entry name" value="CheY-like"/>
    <property type="match status" value="1"/>
</dbReference>
<dbReference type="InterPro" id="IPR000792">
    <property type="entry name" value="Tscrpt_reg_LuxR_C"/>
</dbReference>
<evidence type="ECO:0000259" key="5">
    <source>
        <dbReference type="PROSITE" id="PS50110"/>
    </source>
</evidence>
<protein>
    <submittedName>
        <fullName evidence="6">Two-component system, NarL family, response regulator</fullName>
    </submittedName>
</protein>
<evidence type="ECO:0000256" key="1">
    <source>
        <dbReference type="ARBA" id="ARBA00023125"/>
    </source>
</evidence>
<dbReference type="PROSITE" id="PS50043">
    <property type="entry name" value="HTH_LUXR_2"/>
    <property type="match status" value="1"/>
</dbReference>
<dbReference type="PROSITE" id="PS50003">
    <property type="entry name" value="PH_DOMAIN"/>
    <property type="match status" value="1"/>
</dbReference>
<feature type="domain" description="PH" evidence="3">
    <location>
        <begin position="1"/>
        <end position="24"/>
    </location>
</feature>
<dbReference type="EMBL" id="FNKY01000001">
    <property type="protein sequence ID" value="SDQ82471.1"/>
    <property type="molecule type" value="Genomic_DNA"/>
</dbReference>
<dbReference type="InterPro" id="IPR011006">
    <property type="entry name" value="CheY-like_superfamily"/>
</dbReference>
<dbReference type="PROSITE" id="PS50110">
    <property type="entry name" value="RESPONSE_REGULATORY"/>
    <property type="match status" value="1"/>
</dbReference>
<accession>A0ABY0TH34</accession>